<evidence type="ECO:0000256" key="1">
    <source>
        <dbReference type="ARBA" id="ARBA00006471"/>
    </source>
</evidence>
<comment type="similarity">
    <text evidence="1">Belongs to the universal ribosomal protein uS8 family.</text>
</comment>
<keyword evidence="2" id="KW-0689">Ribosomal protein</keyword>
<keyword evidence="3" id="KW-0687">Ribonucleoprotein</keyword>
<dbReference type="AlphaFoldDB" id="A0A5P8HBK3"/>
<keyword evidence="4" id="KW-0496">Mitochondrion</keyword>
<protein>
    <recommendedName>
        <fullName evidence="5">Ribosomal protein S8</fullName>
    </recommendedName>
</protein>
<evidence type="ECO:0000256" key="2">
    <source>
        <dbReference type="ARBA" id="ARBA00022980"/>
    </source>
</evidence>
<dbReference type="InterPro" id="IPR000630">
    <property type="entry name" value="Ribosomal_uS8"/>
</dbReference>
<dbReference type="GO" id="GO:0006412">
    <property type="term" value="P:translation"/>
    <property type="evidence" value="ECO:0007669"/>
    <property type="project" value="InterPro"/>
</dbReference>
<proteinExistence type="inferred from homology"/>
<geneLocation type="mitochondrion" evidence="4"/>
<gene>
    <name evidence="4" type="primary">ORF11</name>
</gene>
<accession>A0A5P8HBK3</accession>
<evidence type="ECO:0000313" key="4">
    <source>
        <dbReference type="EMBL" id="QFQ52421.1"/>
    </source>
</evidence>
<dbReference type="EMBL" id="MK518072">
    <property type="protein sequence ID" value="QFQ52421.1"/>
    <property type="molecule type" value="Genomic_DNA"/>
</dbReference>
<dbReference type="SUPFAM" id="SSF56047">
    <property type="entry name" value="Ribosomal protein S8"/>
    <property type="match status" value="1"/>
</dbReference>
<name>A0A5P8HBK3_9EUKA</name>
<evidence type="ECO:0000256" key="3">
    <source>
        <dbReference type="ARBA" id="ARBA00023274"/>
    </source>
</evidence>
<dbReference type="Pfam" id="PF00410">
    <property type="entry name" value="Ribosomal_S8"/>
    <property type="match status" value="1"/>
</dbReference>
<dbReference type="GO" id="GO:0005840">
    <property type="term" value="C:ribosome"/>
    <property type="evidence" value="ECO:0007669"/>
    <property type="project" value="UniProtKB-KW"/>
</dbReference>
<evidence type="ECO:0008006" key="5">
    <source>
        <dbReference type="Google" id="ProtNLM"/>
    </source>
</evidence>
<organism evidence="4">
    <name type="scientific">Paramoeba aparasomata</name>
    <dbReference type="NCBI Taxonomy" id="2583407"/>
    <lineage>
        <taxon>Eukaryota</taxon>
        <taxon>Amoebozoa</taxon>
        <taxon>Discosea</taxon>
        <taxon>Flabellinia</taxon>
        <taxon>Dactylopodida</taxon>
        <taxon>Paramoebidae</taxon>
        <taxon>Paramoeba</taxon>
    </lineage>
</organism>
<sequence length="128" mass="15581">MDRLFSEINNCYNLKYLEASVLYKKKYLGILNKFAKLNLIKYYTIKDKYIYIYLRYWQNKPLFVLQNYYFKSNLHYLKLKFLKINFIINQSLRLYSTSEGILTWEEMVLKNVGGKLLVNIKFNCKNII</sequence>
<dbReference type="InterPro" id="IPR035987">
    <property type="entry name" value="Ribosomal_uS8_sf"/>
</dbReference>
<dbReference type="GO" id="GO:1990904">
    <property type="term" value="C:ribonucleoprotein complex"/>
    <property type="evidence" value="ECO:0007669"/>
    <property type="project" value="UniProtKB-KW"/>
</dbReference>
<reference evidence="4" key="1">
    <citation type="journal article" date="2019" name="J. Eukaryot. Microbiol.">
        <title>A Comparative Characterization of the Mitochondrial Genomes of Paramoeba aparasomata and Neoparamoeba pemaquidensis (Amoebozoa, Paramoebidae).</title>
        <authorList>
            <person name="Bondarenko N."/>
            <person name="EkaterinaVolkova"/>
            <person name="Masharsky A."/>
            <person name="Kudryavtsev A."/>
            <person name="Smirnov A."/>
        </authorList>
    </citation>
    <scope>NUCLEOTIDE SEQUENCE</scope>
</reference>
<dbReference type="GO" id="GO:0003735">
    <property type="term" value="F:structural constituent of ribosome"/>
    <property type="evidence" value="ECO:0007669"/>
    <property type="project" value="InterPro"/>
</dbReference>